<sequence>MTQPLIIPANETGKVRVFELNMPEDCAEDLRQPGGPDGVLGVLQVDPAYVEIFPVEDLEQLGLAGYLVEGCGIPAEQVAPDRARLESLKGHVMLVLSRAFGGRAVTLHPTSDIRLVATYEEPPLDWTATPIETASARPNTDAPRSPRAARQRARQIGGGIFAAFMLLIAAVVYLVLR</sequence>
<protein>
    <submittedName>
        <fullName evidence="2">Uncharacterized protein</fullName>
    </submittedName>
</protein>
<keyword evidence="1" id="KW-0812">Transmembrane</keyword>
<name>A0A8J7JGA9_9RHOB</name>
<reference evidence="2" key="1">
    <citation type="submission" date="2020-12" db="EMBL/GenBank/DDBJ databases">
        <title>Sedimentitalea sp. nov., isolated from sand in Incheon.</title>
        <authorList>
            <person name="Kim W."/>
        </authorList>
    </citation>
    <scope>NUCLEOTIDE SEQUENCE</scope>
    <source>
        <strain evidence="2">CAU 1593</strain>
    </source>
</reference>
<evidence type="ECO:0000256" key="1">
    <source>
        <dbReference type="SAM" id="Phobius"/>
    </source>
</evidence>
<evidence type="ECO:0000313" key="2">
    <source>
        <dbReference type="EMBL" id="MBJ6371254.1"/>
    </source>
</evidence>
<keyword evidence="1" id="KW-0472">Membrane</keyword>
<dbReference type="AlphaFoldDB" id="A0A8J7JGA9"/>
<feature type="transmembrane region" description="Helical" evidence="1">
    <location>
        <begin position="156"/>
        <end position="176"/>
    </location>
</feature>
<dbReference type="EMBL" id="JAELVR010000004">
    <property type="protein sequence ID" value="MBJ6371254.1"/>
    <property type="molecule type" value="Genomic_DNA"/>
</dbReference>
<evidence type="ECO:0000313" key="3">
    <source>
        <dbReference type="Proteomes" id="UP000619079"/>
    </source>
</evidence>
<comment type="caution">
    <text evidence="2">The sequence shown here is derived from an EMBL/GenBank/DDBJ whole genome shotgun (WGS) entry which is preliminary data.</text>
</comment>
<gene>
    <name evidence="2" type="ORF">JF290_06915</name>
</gene>
<keyword evidence="1" id="KW-1133">Transmembrane helix</keyword>
<dbReference type="Proteomes" id="UP000619079">
    <property type="component" value="Unassembled WGS sequence"/>
</dbReference>
<proteinExistence type="predicted"/>
<organism evidence="2 3">
    <name type="scientific">Sedimentitalea arenosa</name>
    <dbReference type="NCBI Taxonomy" id="2798803"/>
    <lineage>
        <taxon>Bacteria</taxon>
        <taxon>Pseudomonadati</taxon>
        <taxon>Pseudomonadota</taxon>
        <taxon>Alphaproteobacteria</taxon>
        <taxon>Rhodobacterales</taxon>
        <taxon>Paracoccaceae</taxon>
        <taxon>Sedimentitalea</taxon>
    </lineage>
</organism>
<keyword evidence="3" id="KW-1185">Reference proteome</keyword>
<dbReference type="RefSeq" id="WP_199024114.1">
    <property type="nucleotide sequence ID" value="NZ_JAELVR010000004.1"/>
</dbReference>
<accession>A0A8J7JGA9</accession>